<sequence length="72" mass="8075">PFLAEAKARAREARGIPNLPSYMDVRFVRLISQVERIDNVKGAIESARNAIPDGTIEEEQRSTKHGRTQSLI</sequence>
<comment type="caution">
    <text evidence="2">The sequence shown here is derived from an EMBL/GenBank/DDBJ whole genome shotgun (WGS) entry which is preliminary data.</text>
</comment>
<accession>X1HMR8</accession>
<feature type="region of interest" description="Disordered" evidence="1">
    <location>
        <begin position="51"/>
        <end position="72"/>
    </location>
</feature>
<evidence type="ECO:0000313" key="2">
    <source>
        <dbReference type="EMBL" id="GAH58345.1"/>
    </source>
</evidence>
<dbReference type="AlphaFoldDB" id="X1HMR8"/>
<reference evidence="2" key="1">
    <citation type="journal article" date="2014" name="Front. Microbiol.">
        <title>High frequency of phylogenetically diverse reductive dehalogenase-homologous genes in deep subseafloor sedimentary metagenomes.</title>
        <authorList>
            <person name="Kawai M."/>
            <person name="Futagami T."/>
            <person name="Toyoda A."/>
            <person name="Takaki Y."/>
            <person name="Nishi S."/>
            <person name="Hori S."/>
            <person name="Arai W."/>
            <person name="Tsubouchi T."/>
            <person name="Morono Y."/>
            <person name="Uchiyama I."/>
            <person name="Ito T."/>
            <person name="Fujiyama A."/>
            <person name="Inagaki F."/>
            <person name="Takami H."/>
        </authorList>
    </citation>
    <scope>NUCLEOTIDE SEQUENCE</scope>
    <source>
        <strain evidence="2">Expedition CK06-06</strain>
    </source>
</reference>
<dbReference type="EMBL" id="BARU01022571">
    <property type="protein sequence ID" value="GAH58345.1"/>
    <property type="molecule type" value="Genomic_DNA"/>
</dbReference>
<name>X1HMR8_9ZZZZ</name>
<protein>
    <submittedName>
        <fullName evidence="2">Uncharacterized protein</fullName>
    </submittedName>
</protein>
<gene>
    <name evidence="2" type="ORF">S03H2_36746</name>
</gene>
<proteinExistence type="predicted"/>
<feature type="compositionally biased region" description="Basic residues" evidence="1">
    <location>
        <begin position="63"/>
        <end position="72"/>
    </location>
</feature>
<feature type="non-terminal residue" evidence="2">
    <location>
        <position position="1"/>
    </location>
</feature>
<evidence type="ECO:0000256" key="1">
    <source>
        <dbReference type="SAM" id="MobiDB-lite"/>
    </source>
</evidence>
<organism evidence="2">
    <name type="scientific">marine sediment metagenome</name>
    <dbReference type="NCBI Taxonomy" id="412755"/>
    <lineage>
        <taxon>unclassified sequences</taxon>
        <taxon>metagenomes</taxon>
        <taxon>ecological metagenomes</taxon>
    </lineage>
</organism>